<dbReference type="Gene3D" id="3.40.50.2000">
    <property type="entry name" value="Glycogen Phosphorylase B"/>
    <property type="match status" value="2"/>
</dbReference>
<dbReference type="CDD" id="cd03784">
    <property type="entry name" value="GT1_Gtf-like"/>
    <property type="match status" value="1"/>
</dbReference>
<dbReference type="InterPro" id="IPR050426">
    <property type="entry name" value="Glycosyltransferase_28"/>
</dbReference>
<dbReference type="Pfam" id="PF06722">
    <property type="entry name" value="EryCIII-like_C"/>
    <property type="match status" value="1"/>
</dbReference>
<dbReference type="RefSeq" id="WP_285622579.1">
    <property type="nucleotide sequence ID" value="NZ_BSTJ01000004.1"/>
</dbReference>
<comment type="similarity">
    <text evidence="1">Belongs to the glycosyltransferase 28 family.</text>
</comment>
<organism evidence="6 7">
    <name type="scientific">Actinoallomurus iriomotensis</name>
    <dbReference type="NCBI Taxonomy" id="478107"/>
    <lineage>
        <taxon>Bacteria</taxon>
        <taxon>Bacillati</taxon>
        <taxon>Actinomycetota</taxon>
        <taxon>Actinomycetes</taxon>
        <taxon>Streptosporangiales</taxon>
        <taxon>Thermomonosporaceae</taxon>
        <taxon>Actinoallomurus</taxon>
    </lineage>
</organism>
<sequence length="392" mass="41919">MRVLFVLWAYRTHYYHLAPLCWALRAAGHEVRVATQPSLRDVVTAAGGVFVAAGADLDRDELRRRRTEKPFLDELPATPSRDLADDDWRGGWRAKTLDALNGFAIRADDMVDDVIAFGRAWRPDLVVHEATSYAGPLAAAVLGVPSVRVPLGLDSPGLLDEYTPALLASVAGRLGLPSVDTHGTVTVDNTPVSMRLPSSDRRLAARFVPYNGGPEIVSPWLLEPAGGRRVCVTWGTAAVTRGANLLAGDVAEALSAVDAEIVMLMTEQDIRRIEPAPPGVRLVTSLPLHLLLPSCDAIVNQGGSGSVLTAIDRGVPQLVVPQLPDEVLCGRAYAGTGAGEVLTDLRADLLRESVTRLLAEPAYRDAAAKLREEAHGQLSPAALVGELERLVS</sequence>
<dbReference type="GO" id="GO:0017000">
    <property type="term" value="P:antibiotic biosynthetic process"/>
    <property type="evidence" value="ECO:0007669"/>
    <property type="project" value="UniProtKB-ARBA"/>
</dbReference>
<dbReference type="GO" id="GO:0016758">
    <property type="term" value="F:hexosyltransferase activity"/>
    <property type="evidence" value="ECO:0007669"/>
    <property type="project" value="UniProtKB-ARBA"/>
</dbReference>
<evidence type="ECO:0000256" key="1">
    <source>
        <dbReference type="ARBA" id="ARBA00006962"/>
    </source>
</evidence>
<dbReference type="SUPFAM" id="SSF53756">
    <property type="entry name" value="UDP-Glycosyltransferase/glycogen phosphorylase"/>
    <property type="match status" value="1"/>
</dbReference>
<gene>
    <name evidence="6" type="ORF">Airi01_037500</name>
</gene>
<dbReference type="InterPro" id="IPR002213">
    <property type="entry name" value="UDP_glucos_trans"/>
</dbReference>
<evidence type="ECO:0000256" key="2">
    <source>
        <dbReference type="ARBA" id="ARBA00022676"/>
    </source>
</evidence>
<feature type="domain" description="Erythromycin biosynthesis protein CIII-like N-terminal" evidence="5">
    <location>
        <begin position="22"/>
        <end position="235"/>
    </location>
</feature>
<dbReference type="GO" id="GO:0008194">
    <property type="term" value="F:UDP-glycosyltransferase activity"/>
    <property type="evidence" value="ECO:0007669"/>
    <property type="project" value="InterPro"/>
</dbReference>
<keyword evidence="2" id="KW-0328">Glycosyltransferase</keyword>
<feature type="domain" description="Erythromycin biosynthesis protein CIII-like C-terminal" evidence="4">
    <location>
        <begin position="252"/>
        <end position="390"/>
    </location>
</feature>
<evidence type="ECO:0000259" key="5">
    <source>
        <dbReference type="Pfam" id="PF21036"/>
    </source>
</evidence>
<evidence type="ECO:0000313" key="7">
    <source>
        <dbReference type="Proteomes" id="UP001165135"/>
    </source>
</evidence>
<evidence type="ECO:0000313" key="6">
    <source>
        <dbReference type="EMBL" id="GLY75483.1"/>
    </source>
</evidence>
<dbReference type="AlphaFoldDB" id="A0A9W6RGT6"/>
<dbReference type="InterPro" id="IPR010610">
    <property type="entry name" value="EryCIII-like_C"/>
</dbReference>
<dbReference type="PANTHER" id="PTHR48050:SF13">
    <property type="entry name" value="STEROL 3-BETA-GLUCOSYLTRANSFERASE UGT80A2"/>
    <property type="match status" value="1"/>
</dbReference>
<dbReference type="PANTHER" id="PTHR48050">
    <property type="entry name" value="STEROL 3-BETA-GLUCOSYLTRANSFERASE"/>
    <property type="match status" value="1"/>
</dbReference>
<accession>A0A9W6RGT6</accession>
<evidence type="ECO:0000256" key="3">
    <source>
        <dbReference type="ARBA" id="ARBA00022679"/>
    </source>
</evidence>
<dbReference type="EMBL" id="BSTJ01000004">
    <property type="protein sequence ID" value="GLY75483.1"/>
    <property type="molecule type" value="Genomic_DNA"/>
</dbReference>
<dbReference type="Pfam" id="PF21036">
    <property type="entry name" value="EryCIII-like_N"/>
    <property type="match status" value="1"/>
</dbReference>
<dbReference type="Proteomes" id="UP001165135">
    <property type="component" value="Unassembled WGS sequence"/>
</dbReference>
<protein>
    <submittedName>
        <fullName evidence="6">Glycosyl transferase</fullName>
    </submittedName>
</protein>
<dbReference type="InterPro" id="IPR048284">
    <property type="entry name" value="EryCIII-like_N"/>
</dbReference>
<proteinExistence type="inferred from homology"/>
<evidence type="ECO:0000259" key="4">
    <source>
        <dbReference type="Pfam" id="PF06722"/>
    </source>
</evidence>
<comment type="caution">
    <text evidence="6">The sequence shown here is derived from an EMBL/GenBank/DDBJ whole genome shotgun (WGS) entry which is preliminary data.</text>
</comment>
<name>A0A9W6RGT6_9ACTN</name>
<reference evidence="6" key="1">
    <citation type="submission" date="2023-03" db="EMBL/GenBank/DDBJ databases">
        <title>Actinoallomurus iriomotensis NBRC 103681.</title>
        <authorList>
            <person name="Ichikawa N."/>
            <person name="Sato H."/>
            <person name="Tonouchi N."/>
        </authorList>
    </citation>
    <scope>NUCLEOTIDE SEQUENCE</scope>
    <source>
        <strain evidence="6">NBRC 103681</strain>
    </source>
</reference>
<keyword evidence="3 6" id="KW-0808">Transferase</keyword>